<evidence type="ECO:0000313" key="3">
    <source>
        <dbReference type="Proteomes" id="UP000827092"/>
    </source>
</evidence>
<evidence type="ECO:0000313" key="2">
    <source>
        <dbReference type="EMBL" id="KAG8179627.1"/>
    </source>
</evidence>
<feature type="region of interest" description="Disordered" evidence="1">
    <location>
        <begin position="55"/>
        <end position="77"/>
    </location>
</feature>
<comment type="caution">
    <text evidence="2">The sequence shown here is derived from an EMBL/GenBank/DDBJ whole genome shotgun (WGS) entry which is preliminary data.</text>
</comment>
<organism evidence="2 3">
    <name type="scientific">Oedothorax gibbosus</name>
    <dbReference type="NCBI Taxonomy" id="931172"/>
    <lineage>
        <taxon>Eukaryota</taxon>
        <taxon>Metazoa</taxon>
        <taxon>Ecdysozoa</taxon>
        <taxon>Arthropoda</taxon>
        <taxon>Chelicerata</taxon>
        <taxon>Arachnida</taxon>
        <taxon>Araneae</taxon>
        <taxon>Araneomorphae</taxon>
        <taxon>Entelegynae</taxon>
        <taxon>Araneoidea</taxon>
        <taxon>Linyphiidae</taxon>
        <taxon>Erigoninae</taxon>
        <taxon>Oedothorax</taxon>
    </lineage>
</organism>
<proteinExistence type="predicted"/>
<gene>
    <name evidence="2" type="ORF">JTE90_026244</name>
</gene>
<evidence type="ECO:0000256" key="1">
    <source>
        <dbReference type="SAM" id="MobiDB-lite"/>
    </source>
</evidence>
<protein>
    <submittedName>
        <fullName evidence="2">Uncharacterized protein</fullName>
    </submittedName>
</protein>
<feature type="compositionally biased region" description="Basic residues" evidence="1">
    <location>
        <begin position="55"/>
        <end position="64"/>
    </location>
</feature>
<reference evidence="2 3" key="1">
    <citation type="journal article" date="2022" name="Nat. Ecol. Evol.">
        <title>A masculinizing supergene underlies an exaggerated male reproductive morph in a spider.</title>
        <authorList>
            <person name="Hendrickx F."/>
            <person name="De Corte Z."/>
            <person name="Sonet G."/>
            <person name="Van Belleghem S.M."/>
            <person name="Kostlbacher S."/>
            <person name="Vangestel C."/>
        </authorList>
    </citation>
    <scope>NUCLEOTIDE SEQUENCE [LARGE SCALE GENOMIC DNA]</scope>
    <source>
        <strain evidence="2">W744_W776</strain>
    </source>
</reference>
<dbReference type="EMBL" id="JAFNEN010000611">
    <property type="protein sequence ID" value="KAG8179627.1"/>
    <property type="molecule type" value="Genomic_DNA"/>
</dbReference>
<dbReference type="Proteomes" id="UP000827092">
    <property type="component" value="Unassembled WGS sequence"/>
</dbReference>
<name>A0AAV6U6G1_9ARAC</name>
<accession>A0AAV6U6G1</accession>
<sequence length="107" mass="12062">MSNIVEHFPTDFAIGVNCDPETWYCFQGISSPYKVQATRQLQGLKTPKYSRKQGLRALGKKTSQRARQDGLIQQGGGGSSKPLLFCEFLNVSRFLSKTLARDYLQEE</sequence>
<keyword evidence="3" id="KW-1185">Reference proteome</keyword>
<dbReference type="AlphaFoldDB" id="A0AAV6U6G1"/>